<evidence type="ECO:0000313" key="1">
    <source>
        <dbReference type="EMBL" id="PZO99922.1"/>
    </source>
</evidence>
<dbReference type="InterPro" id="IPR005564">
    <property type="entry name" value="Major_capsid_GpE"/>
</dbReference>
<dbReference type="Proteomes" id="UP000249451">
    <property type="component" value="Unassembled WGS sequence"/>
</dbReference>
<dbReference type="AlphaFoldDB" id="A0A2W5B2B3"/>
<dbReference type="EMBL" id="QFNY01000163">
    <property type="protein sequence ID" value="PZO99922.1"/>
    <property type="molecule type" value="Genomic_DNA"/>
</dbReference>
<dbReference type="Pfam" id="PF03864">
    <property type="entry name" value="Phage_cap_E"/>
    <property type="match status" value="1"/>
</dbReference>
<dbReference type="Gene3D" id="3.90.1690.10">
    <property type="entry name" value="phage-related protein like domain"/>
    <property type="match status" value="1"/>
</dbReference>
<reference evidence="1 2" key="1">
    <citation type="submission" date="2017-11" db="EMBL/GenBank/DDBJ databases">
        <title>Infants hospitalized years apart are colonized by the same room-sourced microbial strains.</title>
        <authorList>
            <person name="Brooks B."/>
            <person name="Olm M.R."/>
            <person name="Firek B.A."/>
            <person name="Baker R."/>
            <person name="Thomas B.C."/>
            <person name="Morowitz M.J."/>
            <person name="Banfield J.F."/>
        </authorList>
    </citation>
    <scope>NUCLEOTIDE SEQUENCE [LARGE SCALE GENOMIC DNA]</scope>
    <source>
        <strain evidence="1">S2_012_000_R3_87</strain>
    </source>
</reference>
<accession>A0A2W5B2B3</accession>
<sequence length="336" mass="36248">MALWTDVADPQELTEVARAAARDREQRDAFNLAQFLPNEHTLSQEVRLEAGDNGFVEAAEYRAYDAETPIGGRGEGGQRVVFELPALGQKRRVSEYNQLRFLAEGGEAAIRTAIGKAAVARGEAVADRIELERGRVLVSGKAVINENGFIVNSDFGRDDELTVTAGTKWGDENSDPVQDILDWQEAYVDANGEEPAYIVASTKAIAALSKFTGFLPKDSIRRRASFEEINALLASEGLPTLVKYNRTVRVNGANLRVIPEDTLLLLPDASAGLGKTYWGTTLEALDPAYGVQVEDRPGIVAGAYKTEDPIAVWVKASAIGMPALANANLAMAATVL</sequence>
<name>A0A2W5B2B3_9CORY</name>
<organism evidence="1 2">
    <name type="scientific">Corynebacterium urealyticum</name>
    <dbReference type="NCBI Taxonomy" id="43771"/>
    <lineage>
        <taxon>Bacteria</taxon>
        <taxon>Bacillati</taxon>
        <taxon>Actinomycetota</taxon>
        <taxon>Actinomycetes</taxon>
        <taxon>Mycobacteriales</taxon>
        <taxon>Corynebacteriaceae</taxon>
        <taxon>Corynebacterium</taxon>
    </lineage>
</organism>
<dbReference type="InterPro" id="IPR053738">
    <property type="entry name" value="Lambda_capsid_assembly"/>
</dbReference>
<gene>
    <name evidence="1" type="ORF">DI609_07350</name>
</gene>
<comment type="caution">
    <text evidence="1">The sequence shown here is derived from an EMBL/GenBank/DDBJ whole genome shotgun (WGS) entry which is preliminary data.</text>
</comment>
<evidence type="ECO:0000313" key="2">
    <source>
        <dbReference type="Proteomes" id="UP000249451"/>
    </source>
</evidence>
<protein>
    <submittedName>
        <fullName evidence="1">Major capsid protein E</fullName>
    </submittedName>
</protein>
<proteinExistence type="predicted"/>
<dbReference type="PROSITE" id="PS50890">
    <property type="entry name" value="PUA"/>
    <property type="match status" value="1"/>
</dbReference>